<evidence type="ECO:0000313" key="10">
    <source>
        <dbReference type="Proteomes" id="UP001516023"/>
    </source>
</evidence>
<evidence type="ECO:0000256" key="5">
    <source>
        <dbReference type="ARBA" id="ARBA00023136"/>
    </source>
</evidence>
<evidence type="ECO:0000256" key="4">
    <source>
        <dbReference type="ARBA" id="ARBA00022989"/>
    </source>
</evidence>
<dbReference type="InterPro" id="IPR015414">
    <property type="entry name" value="TMEM64"/>
</dbReference>
<keyword evidence="4 6" id="KW-1133">Transmembrane helix</keyword>
<dbReference type="InterPro" id="IPR032816">
    <property type="entry name" value="VTT_dom"/>
</dbReference>
<proteinExistence type="predicted"/>
<dbReference type="PANTHER" id="PTHR12677">
    <property type="entry name" value="GOLGI APPARATUS MEMBRANE PROTEIN TVP38-RELATED"/>
    <property type="match status" value="1"/>
</dbReference>
<dbReference type="EMBL" id="JABMIG020000063">
    <property type="protein sequence ID" value="KAL3796446.1"/>
    <property type="molecule type" value="Genomic_DNA"/>
</dbReference>
<evidence type="ECO:0000256" key="1">
    <source>
        <dbReference type="ARBA" id="ARBA00004651"/>
    </source>
</evidence>
<keyword evidence="5 6" id="KW-0472">Membrane</keyword>
<dbReference type="Proteomes" id="UP001516023">
    <property type="component" value="Unassembled WGS sequence"/>
</dbReference>
<evidence type="ECO:0000259" key="8">
    <source>
        <dbReference type="Pfam" id="PF09335"/>
    </source>
</evidence>
<dbReference type="GO" id="GO:0005886">
    <property type="term" value="C:plasma membrane"/>
    <property type="evidence" value="ECO:0007669"/>
    <property type="project" value="UniProtKB-SubCell"/>
</dbReference>
<keyword evidence="2" id="KW-1003">Cell membrane</keyword>
<accession>A0ABD3QA57</accession>
<comment type="subcellular location">
    <subcellularLocation>
        <location evidence="1">Cell membrane</location>
        <topology evidence="1">Multi-pass membrane protein</topology>
    </subcellularLocation>
</comment>
<gene>
    <name evidence="9" type="ORF">HJC23_004243</name>
</gene>
<evidence type="ECO:0000313" key="9">
    <source>
        <dbReference type="EMBL" id="KAL3796446.1"/>
    </source>
</evidence>
<evidence type="ECO:0000256" key="2">
    <source>
        <dbReference type="ARBA" id="ARBA00022475"/>
    </source>
</evidence>
<keyword evidence="3 6" id="KW-0812">Transmembrane</keyword>
<keyword evidence="7" id="KW-0732">Signal</keyword>
<keyword evidence="10" id="KW-1185">Reference proteome</keyword>
<name>A0ABD3QA57_9STRA</name>
<reference evidence="9 10" key="1">
    <citation type="journal article" date="2020" name="G3 (Bethesda)">
        <title>Improved Reference Genome for Cyclotella cryptica CCMP332, a Model for Cell Wall Morphogenesis, Salinity Adaptation, and Lipid Production in Diatoms (Bacillariophyta).</title>
        <authorList>
            <person name="Roberts W.R."/>
            <person name="Downey K.M."/>
            <person name="Ruck E.C."/>
            <person name="Traller J.C."/>
            <person name="Alverson A.J."/>
        </authorList>
    </citation>
    <scope>NUCLEOTIDE SEQUENCE [LARGE SCALE GENOMIC DNA]</scope>
    <source>
        <strain evidence="9 10">CCMP332</strain>
    </source>
</reference>
<protein>
    <recommendedName>
        <fullName evidence="8">VTT domain-containing protein</fullName>
    </recommendedName>
</protein>
<feature type="domain" description="VTT" evidence="8">
    <location>
        <begin position="191"/>
        <end position="309"/>
    </location>
</feature>
<evidence type="ECO:0000256" key="3">
    <source>
        <dbReference type="ARBA" id="ARBA00022692"/>
    </source>
</evidence>
<feature type="signal peptide" evidence="7">
    <location>
        <begin position="1"/>
        <end position="27"/>
    </location>
</feature>
<dbReference type="Pfam" id="PF09335">
    <property type="entry name" value="VTT_dom"/>
    <property type="match status" value="1"/>
</dbReference>
<feature type="transmembrane region" description="Helical" evidence="6">
    <location>
        <begin position="284"/>
        <end position="307"/>
    </location>
</feature>
<comment type="caution">
    <text evidence="9">The sequence shown here is derived from an EMBL/GenBank/DDBJ whole genome shotgun (WGS) entry which is preliminary data.</text>
</comment>
<dbReference type="PANTHER" id="PTHR12677:SF59">
    <property type="entry name" value="GOLGI APPARATUS MEMBRANE PROTEIN TVP38-RELATED"/>
    <property type="match status" value="1"/>
</dbReference>
<feature type="transmembrane region" description="Helical" evidence="6">
    <location>
        <begin position="121"/>
        <end position="148"/>
    </location>
</feature>
<sequence>MASRRNTSNRPILLTSLALLCVTPCHATNLSATTLFPSELKNPWATPFFPSSNSNRWNCQNGRHVRTFIHSRTTANGGPRCSFDSLNRVILEQLRGGAIAQRQPISPKSNPQQPRSTLTNVAAITATVFLSLTILISILNWETLLLSLSTFFDKEKFRTSILSTLNSISARGIQGLALYTFGFIFWETCGLPTSVVETAAGMAFGFQRGLIGSFTGKTLGSILAFQLGRTIGQSFVEQRLSQNETLELMNAGVARHPMRSALIVRYSVFPQLIKNYGLSITRPVTLPMFILAIFIHGLPFSILWAALGHDSSLRLRAEEGGGETLDANWVLNGCLVFVTVFGFVVSPVITGWWLSDLKRDEKKV</sequence>
<organism evidence="9 10">
    <name type="scientific">Cyclotella cryptica</name>
    <dbReference type="NCBI Taxonomy" id="29204"/>
    <lineage>
        <taxon>Eukaryota</taxon>
        <taxon>Sar</taxon>
        <taxon>Stramenopiles</taxon>
        <taxon>Ochrophyta</taxon>
        <taxon>Bacillariophyta</taxon>
        <taxon>Coscinodiscophyceae</taxon>
        <taxon>Thalassiosirophycidae</taxon>
        <taxon>Stephanodiscales</taxon>
        <taxon>Stephanodiscaceae</taxon>
        <taxon>Cyclotella</taxon>
    </lineage>
</organism>
<evidence type="ECO:0000256" key="7">
    <source>
        <dbReference type="SAM" id="SignalP"/>
    </source>
</evidence>
<evidence type="ECO:0000256" key="6">
    <source>
        <dbReference type="SAM" id="Phobius"/>
    </source>
</evidence>
<feature type="transmembrane region" description="Helical" evidence="6">
    <location>
        <begin position="327"/>
        <end position="354"/>
    </location>
</feature>
<feature type="chain" id="PRO_5044839879" description="VTT domain-containing protein" evidence="7">
    <location>
        <begin position="28"/>
        <end position="364"/>
    </location>
</feature>
<dbReference type="AlphaFoldDB" id="A0ABD3QA57"/>